<evidence type="ECO:0000313" key="2">
    <source>
        <dbReference type="Proteomes" id="UP001380186"/>
    </source>
</evidence>
<evidence type="ECO:0000313" key="1">
    <source>
        <dbReference type="EMBL" id="BEV03903.1"/>
    </source>
</evidence>
<dbReference type="Proteomes" id="UP001380186">
    <property type="component" value="Chromosome"/>
</dbReference>
<dbReference type="EMBL" id="AP029022">
    <property type="protein sequence ID" value="BEV03903.1"/>
    <property type="molecule type" value="Genomic_DNA"/>
</dbReference>
<gene>
    <name evidence="1" type="ORF">CRDW_12770</name>
</gene>
<organism evidence="1 2">
    <name type="scientific">Chryseobacterium gambrini</name>
    <dbReference type="NCBI Taxonomy" id="373672"/>
    <lineage>
        <taxon>Bacteria</taxon>
        <taxon>Pseudomonadati</taxon>
        <taxon>Bacteroidota</taxon>
        <taxon>Flavobacteriia</taxon>
        <taxon>Flavobacteriales</taxon>
        <taxon>Weeksellaceae</taxon>
        <taxon>Chryseobacterium group</taxon>
        <taxon>Chryseobacterium</taxon>
    </lineage>
</organism>
<dbReference type="RefSeq" id="WP_338614696.1">
    <property type="nucleotide sequence ID" value="NZ_AP029022.1"/>
</dbReference>
<protein>
    <submittedName>
        <fullName evidence="1">Uncharacterized protein</fullName>
    </submittedName>
</protein>
<accession>A0ABN7CCA7</accession>
<keyword evidence="2" id="KW-1185">Reference proteome</keyword>
<sequence length="47" mass="5620">MENKKFDKEKFDKDVEQIVNTLKGRNQKEINILLETVRNKIKYLPIG</sequence>
<proteinExistence type="predicted"/>
<name>A0ABN7CCA7_9FLAO</name>
<reference evidence="1 2" key="1">
    <citation type="journal article" date="2020" name="Microbes Environ.">
        <title>Synthetic bacterial community of duckweed: a simple and stable system to study plant-microbe interactions.</title>
        <authorList>
            <person name="Ishizawa H."/>
            <person name="Tada M."/>
            <person name="Kuroda M."/>
            <person name="Inoue D."/>
            <person name="Futamata H."/>
            <person name="Ike M."/>
        </authorList>
    </citation>
    <scope>NUCLEOTIDE SEQUENCE [LARGE SCALE GENOMIC DNA]</scope>
    <source>
        <strain evidence="1 2">DW100</strain>
    </source>
</reference>